<protein>
    <recommendedName>
        <fullName evidence="5">Maltodextrin-binding protein</fullName>
    </recommendedName>
</protein>
<keyword evidence="2 5" id="KW-0813">Transport</keyword>
<dbReference type="InterPro" id="IPR006059">
    <property type="entry name" value="SBP"/>
</dbReference>
<dbReference type="InterPro" id="IPR006060">
    <property type="entry name" value="Maltose/Cyclodextrin-bd"/>
</dbReference>
<evidence type="ECO:0000256" key="1">
    <source>
        <dbReference type="ARBA" id="ARBA00008520"/>
    </source>
</evidence>
<dbReference type="PANTHER" id="PTHR30061:SF50">
    <property type="entry name" value="MALTOSE_MALTODEXTRIN-BINDING PERIPLASMIC PROTEIN"/>
    <property type="match status" value="1"/>
</dbReference>
<keyword evidence="5" id="KW-0472">Membrane</keyword>
<dbReference type="GO" id="GO:0015768">
    <property type="term" value="P:maltose transport"/>
    <property type="evidence" value="ECO:0007669"/>
    <property type="project" value="TreeGrafter"/>
</dbReference>
<sequence length="407" mass="45149">MNKHFKVFMSILTVVALSLAFVGCGNKANNKNGNNEQSKSDTKGPVELTIWSHFTEEEVADLDKMAQVWAEETGNKVKVIYDKGEFQNYLQAANSAKGPDAYIGFPHDNLGTLNQAKLLAEVPEGIITDDFQQSALDAVMFDNKEYAVPMGMESIALYYNKDLVEKVPETMEELIKLGQEKGFMFDANNLYFNFPIIAGNGGYVFGKDDNGNLTANDIGLGEKAIPGYQMLHDFVHKYELMPKDISADIAKGKFTNGEIAFYVSGAWDRAGFEEAGVNFGVAPMPKINGKVAPTFLGVQVAFVNSKSDKQDVAWEFTKYLSEKSHFTRLPVRKSHLDNDDIKNDEIMAGFAKQATYGIPMPNIPEMQSVWGQNESFKMLTSGEISPEDFAKQVESDIKEAIEIQNAE</sequence>
<dbReference type="RefSeq" id="WP_250856925.1">
    <property type="nucleotide sequence ID" value="NZ_JAGSOJ010000001.1"/>
</dbReference>
<dbReference type="PROSITE" id="PS51257">
    <property type="entry name" value="PROKAR_LIPOPROTEIN"/>
    <property type="match status" value="1"/>
</dbReference>
<dbReference type="Proteomes" id="UP001056429">
    <property type="component" value="Unassembled WGS sequence"/>
</dbReference>
<evidence type="ECO:0000256" key="3">
    <source>
        <dbReference type="ARBA" id="ARBA00022597"/>
    </source>
</evidence>
<evidence type="ECO:0000313" key="7">
    <source>
        <dbReference type="Proteomes" id="UP001056429"/>
    </source>
</evidence>
<dbReference type="GO" id="GO:0055052">
    <property type="term" value="C:ATP-binding cassette (ABC) transporter complex, substrate-binding subunit-containing"/>
    <property type="evidence" value="ECO:0007669"/>
    <property type="project" value="TreeGrafter"/>
</dbReference>
<comment type="subcellular location">
    <subcellularLocation>
        <location evidence="5">Cell membrane</location>
        <topology evidence="5">Lipid-anchor</topology>
    </subcellularLocation>
</comment>
<dbReference type="Pfam" id="PF13416">
    <property type="entry name" value="SBP_bac_8"/>
    <property type="match status" value="1"/>
</dbReference>
<dbReference type="GO" id="GO:0042956">
    <property type="term" value="P:maltodextrin transmembrane transport"/>
    <property type="evidence" value="ECO:0007669"/>
    <property type="project" value="TreeGrafter"/>
</dbReference>
<comment type="similarity">
    <text evidence="1 5">Belongs to the bacterial solute-binding protein 1 family.</text>
</comment>
<proteinExistence type="inferred from homology"/>
<dbReference type="PANTHER" id="PTHR30061">
    <property type="entry name" value="MALTOSE-BINDING PERIPLASMIC PROTEIN"/>
    <property type="match status" value="1"/>
</dbReference>
<dbReference type="AlphaFoldDB" id="A0A9J6NV62"/>
<evidence type="ECO:0000313" key="6">
    <source>
        <dbReference type="EMBL" id="MCM1988155.1"/>
    </source>
</evidence>
<feature type="chain" id="PRO_5039962161" description="Maltodextrin-binding protein" evidence="5">
    <location>
        <begin position="28"/>
        <end position="407"/>
    </location>
</feature>
<evidence type="ECO:0000256" key="2">
    <source>
        <dbReference type="ARBA" id="ARBA00022448"/>
    </source>
</evidence>
<name>A0A9J6NV62_9CLOT</name>
<gene>
    <name evidence="6" type="ORF">KDK92_00270</name>
</gene>
<keyword evidence="5" id="KW-1003">Cell membrane</keyword>
<dbReference type="SUPFAM" id="SSF53850">
    <property type="entry name" value="Periplasmic binding protein-like II"/>
    <property type="match status" value="1"/>
</dbReference>
<accession>A0A9J6NV62</accession>
<dbReference type="CDD" id="cd13586">
    <property type="entry name" value="PBP2_Maltose_binding_like"/>
    <property type="match status" value="1"/>
</dbReference>
<reference evidence="6" key="1">
    <citation type="journal article" date="2021" name="mSystems">
        <title>Bacteria and Archaea Synergistically Convert Glycine Betaine to Biogenic Methane in the Formosa Cold Seep of the South China Sea.</title>
        <authorList>
            <person name="Li L."/>
            <person name="Zhang W."/>
            <person name="Zhang S."/>
            <person name="Song L."/>
            <person name="Sun Q."/>
            <person name="Zhang H."/>
            <person name="Xiang H."/>
            <person name="Dong X."/>
        </authorList>
    </citation>
    <scope>NUCLEOTIDE SEQUENCE</scope>
    <source>
        <strain evidence="6">ZWT</strain>
    </source>
</reference>
<dbReference type="EMBL" id="JAGSOJ010000001">
    <property type="protein sequence ID" value="MCM1988155.1"/>
    <property type="molecule type" value="Genomic_DNA"/>
</dbReference>
<evidence type="ECO:0000256" key="4">
    <source>
        <dbReference type="ARBA" id="ARBA00022729"/>
    </source>
</evidence>
<dbReference type="PRINTS" id="PR00181">
    <property type="entry name" value="MALTOSEBP"/>
</dbReference>
<organism evidence="6 7">
    <name type="scientific">Oceanirhabdus seepicola</name>
    <dbReference type="NCBI Taxonomy" id="2828781"/>
    <lineage>
        <taxon>Bacteria</taxon>
        <taxon>Bacillati</taxon>
        <taxon>Bacillota</taxon>
        <taxon>Clostridia</taxon>
        <taxon>Eubacteriales</taxon>
        <taxon>Clostridiaceae</taxon>
        <taxon>Oceanirhabdus</taxon>
    </lineage>
</organism>
<comment type="caution">
    <text evidence="6">The sequence shown here is derived from an EMBL/GenBank/DDBJ whole genome shotgun (WGS) entry which is preliminary data.</text>
</comment>
<dbReference type="Gene3D" id="3.40.190.10">
    <property type="entry name" value="Periplasmic binding protein-like II"/>
    <property type="match status" value="2"/>
</dbReference>
<dbReference type="GO" id="GO:0015144">
    <property type="term" value="F:carbohydrate transmembrane transporter activity"/>
    <property type="evidence" value="ECO:0007669"/>
    <property type="project" value="InterPro"/>
</dbReference>
<keyword evidence="4 5" id="KW-0732">Signal</keyword>
<keyword evidence="3 5" id="KW-0762">Sugar transport</keyword>
<dbReference type="GO" id="GO:1901982">
    <property type="term" value="F:maltose binding"/>
    <property type="evidence" value="ECO:0007669"/>
    <property type="project" value="TreeGrafter"/>
</dbReference>
<reference evidence="6" key="2">
    <citation type="submission" date="2021-04" db="EMBL/GenBank/DDBJ databases">
        <authorList>
            <person name="Dong X."/>
        </authorList>
    </citation>
    <scope>NUCLEOTIDE SEQUENCE</scope>
    <source>
        <strain evidence="6">ZWT</strain>
    </source>
</reference>
<keyword evidence="7" id="KW-1185">Reference proteome</keyword>
<keyword evidence="5" id="KW-0449">Lipoprotein</keyword>
<evidence type="ECO:0000256" key="5">
    <source>
        <dbReference type="RuleBase" id="RU365005"/>
    </source>
</evidence>
<feature type="signal peptide" evidence="5">
    <location>
        <begin position="1"/>
        <end position="27"/>
    </location>
</feature>